<dbReference type="AlphaFoldDB" id="A0A502CWZ0"/>
<comment type="caution">
    <text evidence="1">The sequence shown here is derived from an EMBL/GenBank/DDBJ whole genome shotgun (WGS) entry which is preliminary data.</text>
</comment>
<gene>
    <name evidence="1" type="ORF">EAH86_10390</name>
</gene>
<dbReference type="EMBL" id="RCZM01000003">
    <property type="protein sequence ID" value="TPG17162.1"/>
    <property type="molecule type" value="Genomic_DNA"/>
</dbReference>
<protein>
    <submittedName>
        <fullName evidence="1">Uncharacterized protein</fullName>
    </submittedName>
</protein>
<dbReference type="RefSeq" id="WP_140740120.1">
    <property type="nucleotide sequence ID" value="NZ_RCZM01000003.1"/>
</dbReference>
<keyword evidence="2" id="KW-1185">Reference proteome</keyword>
<evidence type="ECO:0000313" key="1">
    <source>
        <dbReference type="EMBL" id="TPG17162.1"/>
    </source>
</evidence>
<dbReference type="Proteomes" id="UP000317722">
    <property type="component" value="Unassembled WGS sequence"/>
</dbReference>
<proteinExistence type="predicted"/>
<reference evidence="1 2" key="1">
    <citation type="journal article" date="2019" name="Environ. Microbiol.">
        <title>Species interactions and distinct microbial communities in high Arctic permafrost affected cryosols are associated with the CH4 and CO2 gas fluxes.</title>
        <authorList>
            <person name="Altshuler I."/>
            <person name="Hamel J."/>
            <person name="Turney S."/>
            <person name="Magnuson E."/>
            <person name="Levesque R."/>
            <person name="Greer C."/>
            <person name="Whyte L.G."/>
        </authorList>
    </citation>
    <scope>NUCLEOTIDE SEQUENCE [LARGE SCALE GENOMIC DNA]</scope>
    <source>
        <strain evidence="1 2">S9.3A</strain>
    </source>
</reference>
<sequence>MAQMDERYGQAVQANRGLSGSALSRIATQVSRTALELGAVLRSVDAYGERIIGAALAKGDAQVVDPWSRMDGIVVLLVSGAVAGPVGISETALRARSMGAVAVHAAIVDGYPEPIVGCDTITSLPAGHHAPRRLKGHHSAA</sequence>
<evidence type="ECO:0000313" key="2">
    <source>
        <dbReference type="Proteomes" id="UP000317722"/>
    </source>
</evidence>
<organism evidence="1 2">
    <name type="scientific">Pedococcus bigeumensis</name>
    <dbReference type="NCBI Taxonomy" id="433644"/>
    <lineage>
        <taxon>Bacteria</taxon>
        <taxon>Bacillati</taxon>
        <taxon>Actinomycetota</taxon>
        <taxon>Actinomycetes</taxon>
        <taxon>Micrococcales</taxon>
        <taxon>Intrasporangiaceae</taxon>
        <taxon>Pedococcus</taxon>
    </lineage>
</organism>
<dbReference type="OrthoDB" id="4774480at2"/>
<accession>A0A502CWZ0</accession>
<name>A0A502CWZ0_9MICO</name>